<feature type="domain" description="Fibronectin type-III" evidence="5">
    <location>
        <begin position="271"/>
        <end position="364"/>
    </location>
</feature>
<dbReference type="Ensembl" id="ENSMALT00000031980.1">
    <property type="protein sequence ID" value="ENSMALP00000031430.1"/>
    <property type="gene ID" value="ENSMALG00000021693.1"/>
</dbReference>
<dbReference type="Pfam" id="PF00041">
    <property type="entry name" value="fn3"/>
    <property type="match status" value="3"/>
</dbReference>
<dbReference type="GO" id="GO:0045214">
    <property type="term" value="P:sarcomere organization"/>
    <property type="evidence" value="ECO:0007669"/>
    <property type="project" value="TreeGrafter"/>
</dbReference>
<protein>
    <recommendedName>
        <fullName evidence="8">Titin</fullName>
    </recommendedName>
</protein>
<dbReference type="FunFam" id="2.60.40.10:FF:000003">
    <property type="entry name" value="Titin isoform E"/>
    <property type="match status" value="1"/>
</dbReference>
<dbReference type="STRING" id="43700.ENSMALP00000031430"/>
<feature type="domain" description="Fibronectin type-III" evidence="5">
    <location>
        <begin position="79"/>
        <end position="175"/>
    </location>
</feature>
<dbReference type="PRINTS" id="PR00014">
    <property type="entry name" value="FNTYPEIII"/>
</dbReference>
<evidence type="ECO:0000313" key="6">
    <source>
        <dbReference type="Ensembl" id="ENSMALP00000031430.1"/>
    </source>
</evidence>
<dbReference type="InterPro" id="IPR013098">
    <property type="entry name" value="Ig_I-set"/>
</dbReference>
<dbReference type="GO" id="GO:0048738">
    <property type="term" value="P:cardiac muscle tissue development"/>
    <property type="evidence" value="ECO:0007669"/>
    <property type="project" value="TreeGrafter"/>
</dbReference>
<reference evidence="6" key="1">
    <citation type="submission" date="2025-08" db="UniProtKB">
        <authorList>
            <consortium name="Ensembl"/>
        </authorList>
    </citation>
    <scope>IDENTIFICATION</scope>
</reference>
<dbReference type="CDD" id="cd00063">
    <property type="entry name" value="FN3"/>
    <property type="match status" value="3"/>
</dbReference>
<dbReference type="PROSITE" id="PS50853">
    <property type="entry name" value="FN3"/>
    <property type="match status" value="3"/>
</dbReference>
<feature type="region of interest" description="Disordered" evidence="3">
    <location>
        <begin position="1"/>
        <end position="20"/>
    </location>
</feature>
<keyword evidence="1" id="KW-0677">Repeat</keyword>
<evidence type="ECO:0000256" key="1">
    <source>
        <dbReference type="ARBA" id="ARBA00022737"/>
    </source>
</evidence>
<dbReference type="SUPFAM" id="SSF49265">
    <property type="entry name" value="Fibronectin type III"/>
    <property type="match status" value="2"/>
</dbReference>
<organism evidence="6 7">
    <name type="scientific">Monopterus albus</name>
    <name type="common">Swamp eel</name>
    <dbReference type="NCBI Taxonomy" id="43700"/>
    <lineage>
        <taxon>Eukaryota</taxon>
        <taxon>Metazoa</taxon>
        <taxon>Chordata</taxon>
        <taxon>Craniata</taxon>
        <taxon>Vertebrata</taxon>
        <taxon>Euteleostomi</taxon>
        <taxon>Actinopterygii</taxon>
        <taxon>Neopterygii</taxon>
        <taxon>Teleostei</taxon>
        <taxon>Neoteleostei</taxon>
        <taxon>Acanthomorphata</taxon>
        <taxon>Anabantaria</taxon>
        <taxon>Synbranchiformes</taxon>
        <taxon>Synbranchidae</taxon>
        <taxon>Monopterus</taxon>
    </lineage>
</organism>
<dbReference type="Gene3D" id="2.60.40.10">
    <property type="entry name" value="Immunoglobulins"/>
    <property type="match status" value="5"/>
</dbReference>
<dbReference type="PANTHER" id="PTHR14340">
    <property type="entry name" value="MICROFIBRIL-ASSOCIATED GLYCOPROTEIN 3"/>
    <property type="match status" value="1"/>
</dbReference>
<name>A0A3Q3KDF7_MONAL</name>
<dbReference type="GO" id="GO:0031430">
    <property type="term" value="C:M band"/>
    <property type="evidence" value="ECO:0007669"/>
    <property type="project" value="TreeGrafter"/>
</dbReference>
<feature type="domain" description="Ig-like" evidence="4">
    <location>
        <begin position="203"/>
        <end position="264"/>
    </location>
</feature>
<proteinExistence type="predicted"/>
<reference evidence="6" key="2">
    <citation type="submission" date="2025-09" db="UniProtKB">
        <authorList>
            <consortium name="Ensembl"/>
        </authorList>
    </citation>
    <scope>IDENTIFICATION</scope>
</reference>
<dbReference type="Pfam" id="PF07679">
    <property type="entry name" value="I-set"/>
    <property type="match status" value="2"/>
</dbReference>
<keyword evidence="2" id="KW-0393">Immunoglobulin domain</keyword>
<dbReference type="SUPFAM" id="SSF48726">
    <property type="entry name" value="Immunoglobulin"/>
    <property type="match status" value="2"/>
</dbReference>
<dbReference type="InterPro" id="IPR036179">
    <property type="entry name" value="Ig-like_dom_sf"/>
</dbReference>
<dbReference type="InterPro" id="IPR003961">
    <property type="entry name" value="FN3_dom"/>
</dbReference>
<evidence type="ECO:0000313" key="7">
    <source>
        <dbReference type="Proteomes" id="UP000261600"/>
    </source>
</evidence>
<dbReference type="GO" id="GO:0008307">
    <property type="term" value="F:structural constituent of muscle"/>
    <property type="evidence" value="ECO:0007669"/>
    <property type="project" value="TreeGrafter"/>
</dbReference>
<dbReference type="FunFam" id="2.60.40.10:FF:000034">
    <property type="entry name" value="Titin isoform A"/>
    <property type="match status" value="1"/>
</dbReference>
<dbReference type="InterPro" id="IPR036116">
    <property type="entry name" value="FN3_sf"/>
</dbReference>
<dbReference type="CDD" id="cd05748">
    <property type="entry name" value="Ig_Titin_like"/>
    <property type="match status" value="1"/>
</dbReference>
<feature type="domain" description="Fibronectin type-III" evidence="5">
    <location>
        <begin position="370"/>
        <end position="465"/>
    </location>
</feature>
<feature type="compositionally biased region" description="Basic and acidic residues" evidence="3">
    <location>
        <begin position="1"/>
        <end position="18"/>
    </location>
</feature>
<dbReference type="PROSITE" id="PS50835">
    <property type="entry name" value="IG_LIKE"/>
    <property type="match status" value="1"/>
</dbReference>
<dbReference type="FunFam" id="2.60.40.10:FF:000135">
    <property type="entry name" value="Titin a"/>
    <property type="match status" value="1"/>
</dbReference>
<keyword evidence="7" id="KW-1185">Reference proteome</keyword>
<dbReference type="PANTHER" id="PTHR14340:SF13">
    <property type="entry name" value="TITIN"/>
    <property type="match status" value="1"/>
</dbReference>
<evidence type="ECO:0000259" key="5">
    <source>
        <dbReference type="PROSITE" id="PS50853"/>
    </source>
</evidence>
<evidence type="ECO:0000256" key="3">
    <source>
        <dbReference type="SAM" id="MobiDB-lite"/>
    </source>
</evidence>
<evidence type="ECO:0000259" key="4">
    <source>
        <dbReference type="PROSITE" id="PS50835"/>
    </source>
</evidence>
<evidence type="ECO:0000256" key="2">
    <source>
        <dbReference type="ARBA" id="ARBA00023319"/>
    </source>
</evidence>
<dbReference type="Proteomes" id="UP000261600">
    <property type="component" value="Unplaced"/>
</dbReference>
<dbReference type="InterPro" id="IPR013783">
    <property type="entry name" value="Ig-like_fold"/>
</dbReference>
<dbReference type="SMART" id="SM00060">
    <property type="entry name" value="FN3"/>
    <property type="match status" value="3"/>
</dbReference>
<dbReference type="AlphaFoldDB" id="A0A3Q3KDF7"/>
<sequence length="503" mass="55553">REHSSRDKPSPVTDKENAIKPSLQITFSTFTVKNGEELKVEIPVAGHPAPKIEWKKDGQGVKETSRLEVSTTPSLTVLHIRHAARDAVTGDSILLTWEKPETDGGSEIDGYIVEKRDKEENEWITCTPSTGVEDTSYTVKRLTENAEYNFRICAMNVAGAGEYVELPGSVKAAEKLEAPEIELDIALRKIVNVRIDVPFKGVPAPTVTWKKDGNILKETSRVNVNIFDTSSQLVIKDATRTDVGVYEVTLTNSAGTTAAEIFVNVFERPGPPTDLSVDEVSADFVSLSWQPPQYTGGCEISNYVVEKRDTGSTIWQTVSATVARTSIKISRLTQGIEYQFHVAAENRYGRSHYVESEPVVAQFPFKPPDAPTNLHVVQASKSAMVIAWSKPDSDGGSPIIGYYLECKDQSSILWSKLNKSLVTETKFKVTSVEEGLVYEFRVCAENMAGVGPCSNASEPVVAPKIIKYFICDTLMSTLITKKNQLQRSQAFFFLVNFVKIKTP</sequence>
<dbReference type="FunFam" id="2.60.40.10:FF:000002">
    <property type="entry name" value="Titin a"/>
    <property type="match status" value="1"/>
</dbReference>
<evidence type="ECO:0008006" key="8">
    <source>
        <dbReference type="Google" id="ProtNLM"/>
    </source>
</evidence>
<accession>A0A3Q3KDF7</accession>
<dbReference type="InterPro" id="IPR007110">
    <property type="entry name" value="Ig-like_dom"/>
</dbReference>